<dbReference type="Proteomes" id="UP001305498">
    <property type="component" value="Chromosome"/>
</dbReference>
<reference evidence="7 8" key="1">
    <citation type="submission" date="2023-02" db="EMBL/GenBank/DDBJ databases">
        <title>Microbacterium betulae sp. nov., isolated from birch wood.</title>
        <authorList>
            <person name="Pasciak M."/>
            <person name="Pawlik K.J."/>
            <person name="Martynowski D."/>
            <person name="Laczmanski L."/>
            <person name="Ciekot J."/>
            <person name="Szponar B."/>
            <person name="Wojcik-Fatla A."/>
            <person name="Mackiewicz B."/>
            <person name="Farian E."/>
            <person name="Cholewa G."/>
            <person name="Cholewa A."/>
            <person name="Dutkiewicz J."/>
        </authorList>
    </citation>
    <scope>NUCLEOTIDE SEQUENCE [LARGE SCALE GENOMIC DNA]</scope>
    <source>
        <strain evidence="7 8">AB</strain>
    </source>
</reference>
<evidence type="ECO:0000256" key="4">
    <source>
        <dbReference type="ARBA" id="ARBA00022989"/>
    </source>
</evidence>
<accession>A0AA97I4F7</accession>
<dbReference type="GO" id="GO:0005886">
    <property type="term" value="C:plasma membrane"/>
    <property type="evidence" value="ECO:0007669"/>
    <property type="project" value="UniProtKB-SubCell"/>
</dbReference>
<dbReference type="InterPro" id="IPR043428">
    <property type="entry name" value="LivM-like"/>
</dbReference>
<feature type="transmembrane region" description="Helical" evidence="6">
    <location>
        <begin position="83"/>
        <end position="102"/>
    </location>
</feature>
<dbReference type="CDD" id="cd06581">
    <property type="entry name" value="TM_PBP1_LivM_like"/>
    <property type="match status" value="1"/>
</dbReference>
<feature type="transmembrane region" description="Helical" evidence="6">
    <location>
        <begin position="26"/>
        <end position="46"/>
    </location>
</feature>
<feature type="transmembrane region" description="Helical" evidence="6">
    <location>
        <begin position="202"/>
        <end position="225"/>
    </location>
</feature>
<evidence type="ECO:0000256" key="1">
    <source>
        <dbReference type="ARBA" id="ARBA00004651"/>
    </source>
</evidence>
<feature type="transmembrane region" description="Helical" evidence="6">
    <location>
        <begin position="288"/>
        <end position="316"/>
    </location>
</feature>
<feature type="transmembrane region" description="Helical" evidence="6">
    <location>
        <begin position="52"/>
        <end position="71"/>
    </location>
</feature>
<feature type="transmembrane region" description="Helical" evidence="6">
    <location>
        <begin position="114"/>
        <end position="137"/>
    </location>
</feature>
<organism evidence="7 8">
    <name type="scientific">Microbacterium betulae</name>
    <dbReference type="NCBI Taxonomy" id="2981139"/>
    <lineage>
        <taxon>Bacteria</taxon>
        <taxon>Bacillati</taxon>
        <taxon>Actinomycetota</taxon>
        <taxon>Actinomycetes</taxon>
        <taxon>Micrococcales</taxon>
        <taxon>Microbacteriaceae</taxon>
        <taxon>Microbacterium</taxon>
    </lineage>
</organism>
<dbReference type="PANTHER" id="PTHR30482">
    <property type="entry name" value="HIGH-AFFINITY BRANCHED-CHAIN AMINO ACID TRANSPORT SYSTEM PERMEASE"/>
    <property type="match status" value="1"/>
</dbReference>
<dbReference type="PANTHER" id="PTHR30482:SF10">
    <property type="entry name" value="HIGH-AFFINITY BRANCHED-CHAIN AMINO ACID TRANSPORT PROTEIN BRAE"/>
    <property type="match status" value="1"/>
</dbReference>
<feature type="transmembrane region" description="Helical" evidence="6">
    <location>
        <begin position="328"/>
        <end position="353"/>
    </location>
</feature>
<evidence type="ECO:0000256" key="2">
    <source>
        <dbReference type="ARBA" id="ARBA00022475"/>
    </source>
</evidence>
<evidence type="ECO:0000256" key="3">
    <source>
        <dbReference type="ARBA" id="ARBA00022692"/>
    </source>
</evidence>
<evidence type="ECO:0000313" key="7">
    <source>
        <dbReference type="EMBL" id="WOF22561.1"/>
    </source>
</evidence>
<evidence type="ECO:0000256" key="6">
    <source>
        <dbReference type="SAM" id="Phobius"/>
    </source>
</evidence>
<gene>
    <name evidence="7" type="ORF">N8K70_14355</name>
</gene>
<feature type="transmembrane region" description="Helical" evidence="6">
    <location>
        <begin position="258"/>
        <end position="276"/>
    </location>
</feature>
<evidence type="ECO:0000256" key="5">
    <source>
        <dbReference type="ARBA" id="ARBA00023136"/>
    </source>
</evidence>
<keyword evidence="5 6" id="KW-0472">Membrane</keyword>
<evidence type="ECO:0000313" key="8">
    <source>
        <dbReference type="Proteomes" id="UP001305498"/>
    </source>
</evidence>
<keyword evidence="3 6" id="KW-0812">Transmembrane</keyword>
<dbReference type="InterPro" id="IPR001851">
    <property type="entry name" value="ABC_transp_permease"/>
</dbReference>
<comment type="subcellular location">
    <subcellularLocation>
        <location evidence="1">Cell membrane</location>
        <topology evidence="1">Multi-pass membrane protein</topology>
    </subcellularLocation>
</comment>
<name>A0AA97I4F7_9MICO</name>
<protein>
    <submittedName>
        <fullName evidence="7">Branched-chain amino acid ABC transporter permease</fullName>
    </submittedName>
</protein>
<dbReference type="EMBL" id="CP118157">
    <property type="protein sequence ID" value="WOF22561.1"/>
    <property type="molecule type" value="Genomic_DNA"/>
</dbReference>
<proteinExistence type="predicted"/>
<keyword evidence="4 6" id="KW-1133">Transmembrane helix</keyword>
<keyword evidence="8" id="KW-1185">Reference proteome</keyword>
<dbReference type="Pfam" id="PF02653">
    <property type="entry name" value="BPD_transp_2"/>
    <property type="match status" value="1"/>
</dbReference>
<sequence length="372" mass="38842">MTTASPTTRAEAPVSRPSWLRRHLRGVIGAALVVASVLWIVASAGFGGNSLAAVLPVLTMAGVYSIAAAGLNVQYTLGGLMNFGYVGFLACGSYITVILIPHRMGEGSVESGGYAPLWLAMIIAIIVTGALGALFALPTLRVRGDYFAIIMIAAAELIRVALREGSEITGGVYGVLGYSTVIQDIRPPFIDDLADDLDVTAYQLWLFVLIWLGVALAVLLTTYLLRSRWAILARAVRDDESGVRSLGKNPAAVKLQSLVIGGGIGGLAGVFFAFQLSQVNPDIFVADITFFVFTVMIIGGAGTALGPIVGGVVFWVLYTQAGNLINDLFGSSTAAASARYVLVGVLLTALFVFRPQGVLGTRAKALASGGAV</sequence>
<dbReference type="KEGG" id="mbet:N8K70_14355"/>
<dbReference type="GO" id="GO:0015658">
    <property type="term" value="F:branched-chain amino acid transmembrane transporter activity"/>
    <property type="evidence" value="ECO:0007669"/>
    <property type="project" value="InterPro"/>
</dbReference>
<keyword evidence="2" id="KW-1003">Cell membrane</keyword>
<dbReference type="AlphaFoldDB" id="A0AA97I4F7"/>
<dbReference type="RefSeq" id="WP_317139032.1">
    <property type="nucleotide sequence ID" value="NZ_CP118157.1"/>
</dbReference>